<evidence type="ECO:0000256" key="4">
    <source>
        <dbReference type="ARBA" id="ARBA00022833"/>
    </source>
</evidence>
<sequence>MIPKPIGRFAPSPTHHLHLGSLTTAVASFCHIKSLGGEWLLRIEDVDFERCQPKYTDSILHDLDKLGLHWDKEVTYQSKRTDIYDEILSNQLSDITYACQCSRKQLDAHRNHIAEPHALNQPILYPRFCLHKNLDKSHPKSKLRLQLPNVVTAFVDGLQGVIWDNPALSLGDVVVKRQNQMINYILACAIDDGLQNITHIMRGLDIMPMTVAQIDILHKCRLPIPSYFYHLPLLMNSDGQKLSKQNLATPIDTKQPSETLIYALKLLGQRTTEDMRAAKPHEILNHAVEHWDNTPLKQRHTLAVI</sequence>
<dbReference type="GO" id="GO:0006424">
    <property type="term" value="P:glutamyl-tRNA aminoacylation"/>
    <property type="evidence" value="ECO:0007669"/>
    <property type="project" value="TreeGrafter"/>
</dbReference>
<dbReference type="InterPro" id="IPR014729">
    <property type="entry name" value="Rossmann-like_a/b/a_fold"/>
</dbReference>
<reference evidence="9 10" key="1">
    <citation type="journal article" date="2016" name="Genome Biol. Evol.">
        <title>Comparative Genomic Analyses of the Moraxella catarrhalis Serosensitive and Seroresistant Lineages Demonstrate Their Independent Evolution.</title>
        <authorList>
            <person name="Earl J.P."/>
            <person name="de Vries S.P."/>
            <person name="Ahmed A."/>
            <person name="Powell E."/>
            <person name="Schultz M.P."/>
            <person name="Hermans P.W."/>
            <person name="Hill D.J."/>
            <person name="Zhou Z."/>
            <person name="Constantinidou C.I."/>
            <person name="Hu F.Z."/>
            <person name="Bootsma H.J."/>
            <person name="Ehrlich G.D."/>
        </authorList>
    </citation>
    <scope>NUCLEOTIDE SEQUENCE [LARGE SCALE GENOMIC DNA]</scope>
    <source>
        <strain evidence="9 10">Z7542</strain>
    </source>
</reference>
<dbReference type="PANTHER" id="PTHR43311:SF1">
    <property type="entry name" value="GLUTAMYL-Q TRNA(ASP) SYNTHETASE"/>
    <property type="match status" value="1"/>
</dbReference>
<dbReference type="AlphaFoldDB" id="A0A198UJS8"/>
<keyword evidence="4" id="KW-0862">Zinc</keyword>
<keyword evidence="2" id="KW-0479">Metal-binding</keyword>
<dbReference type="OrthoDB" id="9807503at2"/>
<keyword evidence="5 7" id="KW-0067">ATP-binding</keyword>
<evidence type="ECO:0000313" key="10">
    <source>
        <dbReference type="Proteomes" id="UP000078228"/>
    </source>
</evidence>
<dbReference type="RefSeq" id="WP_064611808.1">
    <property type="nucleotide sequence ID" value="NZ_LXHB01000133.1"/>
</dbReference>
<dbReference type="NCBIfam" id="NF004314">
    <property type="entry name" value="PRK05710.1-3"/>
    <property type="match status" value="1"/>
</dbReference>
<proteinExistence type="inferred from homology"/>
<evidence type="ECO:0000256" key="6">
    <source>
        <dbReference type="ARBA" id="ARBA00023146"/>
    </source>
</evidence>
<evidence type="ECO:0000256" key="5">
    <source>
        <dbReference type="ARBA" id="ARBA00022840"/>
    </source>
</evidence>
<evidence type="ECO:0000259" key="8">
    <source>
        <dbReference type="Pfam" id="PF00749"/>
    </source>
</evidence>
<dbReference type="PATRIC" id="fig|480.237.peg.1537"/>
<comment type="similarity">
    <text evidence="7">Belongs to the class-I aminoacyl-tRNA synthetase family.</text>
</comment>
<dbReference type="GO" id="GO:0005524">
    <property type="term" value="F:ATP binding"/>
    <property type="evidence" value="ECO:0007669"/>
    <property type="project" value="UniProtKB-KW"/>
</dbReference>
<feature type="domain" description="Glutamyl/glutaminyl-tRNA synthetase class Ib catalytic" evidence="8">
    <location>
        <begin position="8"/>
        <end position="274"/>
    </location>
</feature>
<dbReference type="EMBL" id="LXHC01000017">
    <property type="protein sequence ID" value="OAU96529.1"/>
    <property type="molecule type" value="Genomic_DNA"/>
</dbReference>
<keyword evidence="6 7" id="KW-0030">Aminoacyl-tRNA synthetase</keyword>
<organism evidence="9 10">
    <name type="scientific">Moraxella catarrhalis</name>
    <name type="common">Branhamella catarrhalis</name>
    <dbReference type="NCBI Taxonomy" id="480"/>
    <lineage>
        <taxon>Bacteria</taxon>
        <taxon>Pseudomonadati</taxon>
        <taxon>Pseudomonadota</taxon>
        <taxon>Gammaproteobacteria</taxon>
        <taxon>Moraxellales</taxon>
        <taxon>Moraxellaceae</taxon>
        <taxon>Moraxella</taxon>
    </lineage>
</organism>
<dbReference type="Pfam" id="PF00749">
    <property type="entry name" value="tRNA-synt_1c"/>
    <property type="match status" value="1"/>
</dbReference>
<dbReference type="Proteomes" id="UP000078228">
    <property type="component" value="Unassembled WGS sequence"/>
</dbReference>
<dbReference type="GO" id="GO:0004818">
    <property type="term" value="F:glutamate-tRNA ligase activity"/>
    <property type="evidence" value="ECO:0007669"/>
    <property type="project" value="TreeGrafter"/>
</dbReference>
<evidence type="ECO:0000256" key="7">
    <source>
        <dbReference type="RuleBase" id="RU363037"/>
    </source>
</evidence>
<comment type="caution">
    <text evidence="9">The sequence shown here is derived from an EMBL/GenBank/DDBJ whole genome shotgun (WGS) entry which is preliminary data.</text>
</comment>
<dbReference type="GO" id="GO:0005829">
    <property type="term" value="C:cytosol"/>
    <property type="evidence" value="ECO:0007669"/>
    <property type="project" value="TreeGrafter"/>
</dbReference>
<dbReference type="SUPFAM" id="SSF52374">
    <property type="entry name" value="Nucleotidylyl transferase"/>
    <property type="match status" value="1"/>
</dbReference>
<gene>
    <name evidence="9" type="ORF">AO384_0887</name>
</gene>
<dbReference type="InterPro" id="IPR020058">
    <property type="entry name" value="Glu/Gln-tRNA-synth_Ib_cat-dom"/>
</dbReference>
<evidence type="ECO:0000256" key="2">
    <source>
        <dbReference type="ARBA" id="ARBA00022723"/>
    </source>
</evidence>
<evidence type="ECO:0000256" key="3">
    <source>
        <dbReference type="ARBA" id="ARBA00022741"/>
    </source>
</evidence>
<dbReference type="PANTHER" id="PTHR43311">
    <property type="entry name" value="GLUTAMATE--TRNA LIGASE"/>
    <property type="match status" value="1"/>
</dbReference>
<dbReference type="InterPro" id="IPR049940">
    <property type="entry name" value="GluQ/Sye"/>
</dbReference>
<keyword evidence="7" id="KW-0648">Protein biosynthesis</keyword>
<dbReference type="InterPro" id="IPR000924">
    <property type="entry name" value="Glu/Gln-tRNA-synth"/>
</dbReference>
<evidence type="ECO:0000313" key="9">
    <source>
        <dbReference type="EMBL" id="OAU96529.1"/>
    </source>
</evidence>
<dbReference type="eggNOG" id="COG0008">
    <property type="taxonomic scope" value="Bacteria"/>
</dbReference>
<keyword evidence="10" id="KW-1185">Reference proteome</keyword>
<keyword evidence="3 7" id="KW-0547">Nucleotide-binding</keyword>
<protein>
    <submittedName>
        <fullName evidence="9">Glutamyl-Q-tRNA synthetase</fullName>
    </submittedName>
</protein>
<keyword evidence="1 7" id="KW-0436">Ligase</keyword>
<evidence type="ECO:0000256" key="1">
    <source>
        <dbReference type="ARBA" id="ARBA00022598"/>
    </source>
</evidence>
<dbReference type="Gene3D" id="3.40.50.620">
    <property type="entry name" value="HUPs"/>
    <property type="match status" value="1"/>
</dbReference>
<accession>A0A198UJS8</accession>
<name>A0A198UJS8_MORCA</name>
<dbReference type="PRINTS" id="PR00987">
    <property type="entry name" value="TRNASYNTHGLU"/>
</dbReference>